<keyword evidence="7" id="KW-0067">ATP-binding</keyword>
<dbReference type="Pfam" id="PF00580">
    <property type="entry name" value="UvrD-helicase"/>
    <property type="match status" value="1"/>
</dbReference>
<dbReference type="SUPFAM" id="SSF52540">
    <property type="entry name" value="P-loop containing nucleoside triphosphate hydrolases"/>
    <property type="match status" value="1"/>
</dbReference>
<keyword evidence="6 10" id="KW-0068">Autocatalytic cleavage</keyword>
<dbReference type="GO" id="GO:0005524">
    <property type="term" value="F:ATP binding"/>
    <property type="evidence" value="ECO:0007669"/>
    <property type="project" value="UniProtKB-KW"/>
</dbReference>
<sequence>MRLTLQQKKVVNSKPRKLLLITGNTSTGKLTTLLNRAAYLKNNYSFNEEDKLLFITTNEEMEDIKRRYNEQIEDNNYCTLFSFYSQNIEFIDRKSFLYDLWEEFGDKSLKIKEDNNLFENLIKEIIEHMKKQYPRIKLFKKKKASAFLREINWIESMGILSEEDYSNCVRKKAPKVKDKDKVLGQLKKNASSRKAMYGMYKLFYQELNNKGYTDIYQIVRKLIEKKAYCNCKYAHIFIHRGELLTERELKFYQECASDKRYSTISVTIDKEKVHNETGVLVRGKKMDYSCVSTKAKKIRLNKIFQVKYEVYNGYLWDGIEKFKFIDLNHNKQFNLSQDSSVNDELILHEEDKDIEIKKEELLTIPVFSNIAAGQPMYIEDAQQDTMNMPNFWFKGKKDIFMLKVKGDSMINANIHDGDYVIIHKQQGVVHNDIVAVSYNGEATLKRLNLKEENPMLMPENDRYDPIVIIGEDIYIFGKAIGIVKGKA</sequence>
<evidence type="ECO:0000313" key="13">
    <source>
        <dbReference type="EMBL" id="MCM1988547.1"/>
    </source>
</evidence>
<reference evidence="13" key="1">
    <citation type="journal article" date="2021" name="mSystems">
        <title>Bacteria and Archaea Synergistically Convert Glycine Betaine to Biogenic Methane in the Formosa Cold Seep of the South China Sea.</title>
        <authorList>
            <person name="Li L."/>
            <person name="Zhang W."/>
            <person name="Zhang S."/>
            <person name="Song L."/>
            <person name="Sun Q."/>
            <person name="Zhang H."/>
            <person name="Xiang H."/>
            <person name="Dong X."/>
        </authorList>
    </citation>
    <scope>NUCLEOTIDE SEQUENCE</scope>
    <source>
        <strain evidence="13">ZWT</strain>
    </source>
</reference>
<feature type="domain" description="UvrD-like helicase ATP-binding" evidence="11">
    <location>
        <begin position="4"/>
        <end position="224"/>
    </location>
</feature>
<protein>
    <recommendedName>
        <fullName evidence="15">Repressor LexA</fullName>
    </recommendedName>
</protein>
<evidence type="ECO:0000256" key="1">
    <source>
        <dbReference type="ARBA" id="ARBA00007484"/>
    </source>
</evidence>
<dbReference type="Proteomes" id="UP001056429">
    <property type="component" value="Unassembled WGS sequence"/>
</dbReference>
<evidence type="ECO:0000259" key="12">
    <source>
        <dbReference type="Pfam" id="PF00717"/>
    </source>
</evidence>
<dbReference type="GO" id="GO:0016787">
    <property type="term" value="F:hydrolase activity"/>
    <property type="evidence" value="ECO:0007669"/>
    <property type="project" value="UniProtKB-KW"/>
</dbReference>
<dbReference type="GO" id="GO:0006281">
    <property type="term" value="P:DNA repair"/>
    <property type="evidence" value="ECO:0007669"/>
    <property type="project" value="UniProtKB-KW"/>
</dbReference>
<dbReference type="Pfam" id="PF00717">
    <property type="entry name" value="Peptidase_S24"/>
    <property type="match status" value="1"/>
</dbReference>
<dbReference type="EMBL" id="JAGSOJ010000001">
    <property type="protein sequence ID" value="MCM1988547.1"/>
    <property type="molecule type" value="Genomic_DNA"/>
</dbReference>
<name>A0A9J6NWC8_9CLOT</name>
<accession>A0A9J6NWC8</accession>
<feature type="domain" description="Peptidase S24/S26A/S26B/S26C" evidence="12">
    <location>
        <begin position="365"/>
        <end position="480"/>
    </location>
</feature>
<dbReference type="InterPro" id="IPR014016">
    <property type="entry name" value="UvrD-like_ATP-bd"/>
</dbReference>
<keyword evidence="8" id="KW-0234">DNA repair</keyword>
<gene>
    <name evidence="13" type="ORF">KDK92_02260</name>
</gene>
<evidence type="ECO:0000256" key="8">
    <source>
        <dbReference type="ARBA" id="ARBA00023204"/>
    </source>
</evidence>
<dbReference type="GO" id="GO:0003677">
    <property type="term" value="F:DNA binding"/>
    <property type="evidence" value="ECO:0007669"/>
    <property type="project" value="InterPro"/>
</dbReference>
<dbReference type="RefSeq" id="WP_250857412.1">
    <property type="nucleotide sequence ID" value="NZ_JAGSOJ010000001.1"/>
</dbReference>
<evidence type="ECO:0000259" key="11">
    <source>
        <dbReference type="Pfam" id="PF00580"/>
    </source>
</evidence>
<organism evidence="13 14">
    <name type="scientific">Oceanirhabdus seepicola</name>
    <dbReference type="NCBI Taxonomy" id="2828781"/>
    <lineage>
        <taxon>Bacteria</taxon>
        <taxon>Bacillati</taxon>
        <taxon>Bacillota</taxon>
        <taxon>Clostridia</taxon>
        <taxon>Eubacteriales</taxon>
        <taxon>Clostridiaceae</taxon>
        <taxon>Oceanirhabdus</taxon>
    </lineage>
</organism>
<comment type="similarity">
    <text evidence="1 10">Belongs to the peptidase S24 family.</text>
</comment>
<dbReference type="InterPro" id="IPR036286">
    <property type="entry name" value="LexA/Signal_pep-like_sf"/>
</dbReference>
<keyword evidence="5" id="KW-0347">Helicase</keyword>
<comment type="caution">
    <text evidence="13">The sequence shown here is derived from an EMBL/GenBank/DDBJ whole genome shotgun (WGS) entry which is preliminary data.</text>
</comment>
<keyword evidence="4 10" id="KW-0378">Hydrolase</keyword>
<keyword evidence="9" id="KW-0742">SOS response</keyword>
<reference evidence="13" key="2">
    <citation type="submission" date="2021-04" db="EMBL/GenBank/DDBJ databases">
        <authorList>
            <person name="Dong X."/>
        </authorList>
    </citation>
    <scope>NUCLEOTIDE SEQUENCE</scope>
    <source>
        <strain evidence="13">ZWT</strain>
    </source>
</reference>
<dbReference type="InterPro" id="IPR015927">
    <property type="entry name" value="Peptidase_S24_S26A/B/C"/>
</dbReference>
<dbReference type="PANTHER" id="PTHR33516">
    <property type="entry name" value="LEXA REPRESSOR"/>
    <property type="match status" value="1"/>
</dbReference>
<dbReference type="SUPFAM" id="SSF51306">
    <property type="entry name" value="LexA/Signal peptidase"/>
    <property type="match status" value="1"/>
</dbReference>
<dbReference type="Gene3D" id="2.10.109.10">
    <property type="entry name" value="Umud Fragment, subunit A"/>
    <property type="match status" value="1"/>
</dbReference>
<dbReference type="InterPro" id="IPR050077">
    <property type="entry name" value="LexA_repressor"/>
</dbReference>
<keyword evidence="3" id="KW-0227">DNA damage</keyword>
<dbReference type="CDD" id="cd06529">
    <property type="entry name" value="S24_LexA-like"/>
    <property type="match status" value="1"/>
</dbReference>
<evidence type="ECO:0000256" key="10">
    <source>
        <dbReference type="RuleBase" id="RU003991"/>
    </source>
</evidence>
<proteinExistence type="inferred from homology"/>
<dbReference type="PRINTS" id="PR00726">
    <property type="entry name" value="LEXASERPTASE"/>
</dbReference>
<evidence type="ECO:0000256" key="7">
    <source>
        <dbReference type="ARBA" id="ARBA00022840"/>
    </source>
</evidence>
<dbReference type="InterPro" id="IPR039418">
    <property type="entry name" value="LexA-like"/>
</dbReference>
<dbReference type="Gene3D" id="1.10.10.160">
    <property type="match status" value="1"/>
</dbReference>
<dbReference type="InterPro" id="IPR006197">
    <property type="entry name" value="Peptidase_S24_LexA"/>
</dbReference>
<dbReference type="AlphaFoldDB" id="A0A9J6NWC8"/>
<evidence type="ECO:0000256" key="4">
    <source>
        <dbReference type="ARBA" id="ARBA00022801"/>
    </source>
</evidence>
<evidence type="ECO:0008006" key="15">
    <source>
        <dbReference type="Google" id="ProtNLM"/>
    </source>
</evidence>
<dbReference type="Gene3D" id="3.40.50.300">
    <property type="entry name" value="P-loop containing nucleotide triphosphate hydrolases"/>
    <property type="match status" value="1"/>
</dbReference>
<evidence type="ECO:0000313" key="14">
    <source>
        <dbReference type="Proteomes" id="UP001056429"/>
    </source>
</evidence>
<dbReference type="GO" id="GO:0006355">
    <property type="term" value="P:regulation of DNA-templated transcription"/>
    <property type="evidence" value="ECO:0007669"/>
    <property type="project" value="InterPro"/>
</dbReference>
<dbReference type="PANTHER" id="PTHR33516:SF2">
    <property type="entry name" value="LEXA REPRESSOR-RELATED"/>
    <property type="match status" value="1"/>
</dbReference>
<evidence type="ECO:0000256" key="6">
    <source>
        <dbReference type="ARBA" id="ARBA00022813"/>
    </source>
</evidence>
<keyword evidence="14" id="KW-1185">Reference proteome</keyword>
<evidence type="ECO:0000256" key="5">
    <source>
        <dbReference type="ARBA" id="ARBA00022806"/>
    </source>
</evidence>
<dbReference type="GO" id="GO:0004386">
    <property type="term" value="F:helicase activity"/>
    <property type="evidence" value="ECO:0007669"/>
    <property type="project" value="UniProtKB-KW"/>
</dbReference>
<dbReference type="InterPro" id="IPR027417">
    <property type="entry name" value="P-loop_NTPase"/>
</dbReference>
<evidence type="ECO:0000256" key="3">
    <source>
        <dbReference type="ARBA" id="ARBA00022763"/>
    </source>
</evidence>
<dbReference type="GO" id="GO:0009432">
    <property type="term" value="P:SOS response"/>
    <property type="evidence" value="ECO:0007669"/>
    <property type="project" value="UniProtKB-KW"/>
</dbReference>
<dbReference type="InterPro" id="IPR013986">
    <property type="entry name" value="DExx_box_DNA_helicase_dom_sf"/>
</dbReference>
<evidence type="ECO:0000256" key="2">
    <source>
        <dbReference type="ARBA" id="ARBA00022741"/>
    </source>
</evidence>
<keyword evidence="2" id="KW-0547">Nucleotide-binding</keyword>
<evidence type="ECO:0000256" key="9">
    <source>
        <dbReference type="ARBA" id="ARBA00023236"/>
    </source>
</evidence>